<dbReference type="Pfam" id="PF03009">
    <property type="entry name" value="GDPD"/>
    <property type="match status" value="1"/>
</dbReference>
<feature type="domain" description="GP-PDE" evidence="7">
    <location>
        <begin position="35"/>
        <end position="339"/>
    </location>
</feature>
<dbReference type="EC" id="3.1.4.46" evidence="2"/>
<evidence type="ECO:0000313" key="9">
    <source>
        <dbReference type="EnsemblMetazoa" id="HelroP192312"/>
    </source>
</evidence>
<dbReference type="GO" id="GO:0008889">
    <property type="term" value="F:glycerophosphodiester phosphodiesterase activity"/>
    <property type="evidence" value="ECO:0000318"/>
    <property type="project" value="GO_Central"/>
</dbReference>
<dbReference type="HOGENOM" id="CLU_030226_4_1_1"/>
<protein>
    <recommendedName>
        <fullName evidence="2">glycerophosphodiester phosphodiesterase</fullName>
        <ecNumber evidence="2">3.1.4.46</ecNumber>
    </recommendedName>
</protein>
<reference evidence="8 10" key="2">
    <citation type="journal article" date="2013" name="Nature">
        <title>Insights into bilaterian evolution from three spiralian genomes.</title>
        <authorList>
            <person name="Simakov O."/>
            <person name="Marletaz F."/>
            <person name="Cho S.J."/>
            <person name="Edsinger-Gonzales E."/>
            <person name="Havlak P."/>
            <person name="Hellsten U."/>
            <person name="Kuo D.H."/>
            <person name="Larsson T."/>
            <person name="Lv J."/>
            <person name="Arendt D."/>
            <person name="Savage R."/>
            <person name="Osoegawa K."/>
            <person name="de Jong P."/>
            <person name="Grimwood J."/>
            <person name="Chapman J.A."/>
            <person name="Shapiro H."/>
            <person name="Aerts A."/>
            <person name="Otillar R.P."/>
            <person name="Terry A.Y."/>
            <person name="Boore J.L."/>
            <person name="Grigoriev I.V."/>
            <person name="Lindberg D.R."/>
            <person name="Seaver E.C."/>
            <person name="Weisblat D.A."/>
            <person name="Putnam N.H."/>
            <person name="Rokhsar D.S."/>
        </authorList>
    </citation>
    <scope>NUCLEOTIDE SEQUENCE</scope>
</reference>
<reference evidence="9" key="3">
    <citation type="submission" date="2015-06" db="UniProtKB">
        <authorList>
            <consortium name="EnsemblMetazoa"/>
        </authorList>
    </citation>
    <scope>IDENTIFICATION</scope>
</reference>
<dbReference type="CTD" id="20212233"/>
<dbReference type="EnsemblMetazoa" id="HelroT192312">
    <property type="protein sequence ID" value="HelroP192312"/>
    <property type="gene ID" value="HelroG192312"/>
</dbReference>
<evidence type="ECO:0000256" key="6">
    <source>
        <dbReference type="ARBA" id="ARBA00047512"/>
    </source>
</evidence>
<dbReference type="eggNOG" id="KOG2258">
    <property type="taxonomic scope" value="Eukaryota"/>
</dbReference>
<evidence type="ECO:0000313" key="10">
    <source>
        <dbReference type="Proteomes" id="UP000015101"/>
    </source>
</evidence>
<dbReference type="InParanoid" id="T1FTT6"/>
<evidence type="ECO:0000256" key="2">
    <source>
        <dbReference type="ARBA" id="ARBA00012247"/>
    </source>
</evidence>
<dbReference type="GeneID" id="20212233"/>
<accession>T1FTT6</accession>
<evidence type="ECO:0000256" key="5">
    <source>
        <dbReference type="ARBA" id="ARBA00022801"/>
    </source>
</evidence>
<keyword evidence="4" id="KW-0319">Glycerol metabolism</keyword>
<dbReference type="SUPFAM" id="SSF51695">
    <property type="entry name" value="PLC-like phosphodiesterases"/>
    <property type="match status" value="1"/>
</dbReference>
<dbReference type="GO" id="GO:0006071">
    <property type="term" value="P:glycerol metabolic process"/>
    <property type="evidence" value="ECO:0007669"/>
    <property type="project" value="UniProtKB-KW"/>
</dbReference>
<dbReference type="KEGG" id="hro:HELRODRAFT_192312"/>
<evidence type="ECO:0000259" key="7">
    <source>
        <dbReference type="PROSITE" id="PS51704"/>
    </source>
</evidence>
<gene>
    <name evidence="9" type="primary">20212233</name>
    <name evidence="8" type="ORF">HELRODRAFT_192312</name>
</gene>
<evidence type="ECO:0000256" key="1">
    <source>
        <dbReference type="ARBA" id="ARBA00007277"/>
    </source>
</evidence>
<dbReference type="InterPro" id="IPR017946">
    <property type="entry name" value="PLC-like_Pdiesterase_TIM-brl"/>
</dbReference>
<keyword evidence="10" id="KW-1185">Reference proteome</keyword>
<reference evidence="10" key="1">
    <citation type="submission" date="2012-12" db="EMBL/GenBank/DDBJ databases">
        <authorList>
            <person name="Hellsten U."/>
            <person name="Grimwood J."/>
            <person name="Chapman J.A."/>
            <person name="Shapiro H."/>
            <person name="Aerts A."/>
            <person name="Otillar R.P."/>
            <person name="Terry A.Y."/>
            <person name="Boore J.L."/>
            <person name="Simakov O."/>
            <person name="Marletaz F."/>
            <person name="Cho S.-J."/>
            <person name="Edsinger-Gonzales E."/>
            <person name="Havlak P."/>
            <person name="Kuo D.-H."/>
            <person name="Larsson T."/>
            <person name="Lv J."/>
            <person name="Arendt D."/>
            <person name="Savage R."/>
            <person name="Osoegawa K."/>
            <person name="de Jong P."/>
            <person name="Lindberg D.R."/>
            <person name="Seaver E.C."/>
            <person name="Weisblat D.A."/>
            <person name="Putnam N.H."/>
            <person name="Grigoriev I.V."/>
            <person name="Rokhsar D.S."/>
        </authorList>
    </citation>
    <scope>NUCLEOTIDE SEQUENCE</scope>
</reference>
<sequence length="373" mass="42967">MFLRSLVSISVPSTSNAGVKWTYDHELDHVTTNKPLIIAHRGFSGAVPEHTVEAYEMAVEYGADVIECDAALTKDLVVVCLHECWMNESTDVASKFAPDRSSQYFIPGSNITIRDYFSIDFTLEELKTLGKVEKRTFRNQDYNGKFKISTLEEMIGVAKSSKRPIGLHVELKDATFFNTNVPMLEKAKKKFEDIVIEILHKEGYSSKRSPCFVQSFYEDSLMYVSSISPLPLVYLMDYPADTSQERLKSISKYAYGIGPDKRHFVQVDDANKTITGRSSDLIKRCRDSNLRIHTYTFRNEFMFLPWDYHQDPCNEMMDFFLLGIDGYFTDFPETAFNFFSLIYHSQKSAACSFDFNLVRLIILFSLIVFNYFF</sequence>
<dbReference type="PANTHER" id="PTHR43620">
    <property type="entry name" value="GLYCEROPHOSPHORYL DIESTER PHOSPHODIESTERASE"/>
    <property type="match status" value="1"/>
</dbReference>
<comment type="catalytic activity">
    <reaction evidence="6">
        <text>a sn-glycero-3-phosphodiester + H2O = an alcohol + sn-glycerol 3-phosphate + H(+)</text>
        <dbReference type="Rhea" id="RHEA:12969"/>
        <dbReference type="ChEBI" id="CHEBI:15377"/>
        <dbReference type="ChEBI" id="CHEBI:15378"/>
        <dbReference type="ChEBI" id="CHEBI:30879"/>
        <dbReference type="ChEBI" id="CHEBI:57597"/>
        <dbReference type="ChEBI" id="CHEBI:83408"/>
        <dbReference type="EC" id="3.1.4.46"/>
    </reaction>
</comment>
<name>T1FTT6_HELRO</name>
<dbReference type="FunFam" id="3.20.20.190:FF:000009">
    <property type="entry name" value="Glycerophosphodiester phosphodiesterase, periplasmic"/>
    <property type="match status" value="1"/>
</dbReference>
<dbReference type="OMA" id="ARHEPNI"/>
<dbReference type="EMBL" id="AMQM01005079">
    <property type="status" value="NOT_ANNOTATED_CDS"/>
    <property type="molecule type" value="Genomic_DNA"/>
</dbReference>
<evidence type="ECO:0000313" key="8">
    <source>
        <dbReference type="EMBL" id="ESO01366.1"/>
    </source>
</evidence>
<dbReference type="STRING" id="6412.T1FTT6"/>
<organism evidence="9 10">
    <name type="scientific">Helobdella robusta</name>
    <name type="common">Californian leech</name>
    <dbReference type="NCBI Taxonomy" id="6412"/>
    <lineage>
        <taxon>Eukaryota</taxon>
        <taxon>Metazoa</taxon>
        <taxon>Spiralia</taxon>
        <taxon>Lophotrochozoa</taxon>
        <taxon>Annelida</taxon>
        <taxon>Clitellata</taxon>
        <taxon>Hirudinea</taxon>
        <taxon>Rhynchobdellida</taxon>
        <taxon>Glossiphoniidae</taxon>
        <taxon>Helobdella</taxon>
    </lineage>
</organism>
<dbReference type="PANTHER" id="PTHR43620:SF7">
    <property type="entry name" value="GLYCEROPHOSPHODIESTER PHOSPHODIESTERASE GDPD5-RELATED"/>
    <property type="match status" value="1"/>
</dbReference>
<comment type="similarity">
    <text evidence="1">Belongs to the glycerophosphoryl diester phosphodiesterase family.</text>
</comment>
<evidence type="ECO:0000256" key="3">
    <source>
        <dbReference type="ARBA" id="ARBA00022729"/>
    </source>
</evidence>
<keyword evidence="5" id="KW-0378">Hydrolase</keyword>
<dbReference type="InterPro" id="IPR030395">
    <property type="entry name" value="GP_PDE_dom"/>
</dbReference>
<dbReference type="OrthoDB" id="6278646at2759"/>
<proteinExistence type="inferred from homology"/>
<dbReference type="PROSITE" id="PS51704">
    <property type="entry name" value="GP_PDE"/>
    <property type="match status" value="1"/>
</dbReference>
<evidence type="ECO:0000256" key="4">
    <source>
        <dbReference type="ARBA" id="ARBA00022798"/>
    </source>
</evidence>
<dbReference type="AlphaFoldDB" id="T1FTT6"/>
<dbReference type="EMBL" id="KB096785">
    <property type="protein sequence ID" value="ESO01366.1"/>
    <property type="molecule type" value="Genomic_DNA"/>
</dbReference>
<keyword evidence="3" id="KW-0732">Signal</keyword>
<dbReference type="RefSeq" id="XP_009020602.1">
    <property type="nucleotide sequence ID" value="XM_009022354.1"/>
</dbReference>
<dbReference type="GO" id="GO:0006629">
    <property type="term" value="P:lipid metabolic process"/>
    <property type="evidence" value="ECO:0007669"/>
    <property type="project" value="InterPro"/>
</dbReference>
<dbReference type="Gene3D" id="3.20.20.190">
    <property type="entry name" value="Phosphatidylinositol (PI) phosphodiesterase"/>
    <property type="match status" value="1"/>
</dbReference>
<dbReference type="Proteomes" id="UP000015101">
    <property type="component" value="Unassembled WGS sequence"/>
</dbReference>